<sequence>MASPTRITELAALIQTNTAILNTYLTQNNLPTPSFSPSYGTTTLNLPPDITAARNAALAATDELQYLLLDPTTTLVAKMIEAASLPIPLAIITKHHLATKFPADSTATAATIASGTGLAESDVLRILRKAVTMHIFDEPVKGTFAHTSLSRAIAEVPHLRAGTHAFCEGMWTCAPHMVGALERFPGSGDPTETAWNLATGRKGAFWEEYANMPAEMGRFAEAMVLIGASERLDMRFLVEGYGEGWKGVGMVVDMGGSRGELAGRLVEGIEGVRVVVEDREVVQGVGVEGRRDGRVEFRVHDFFEEQPVKGADVYVLRQILHDWSDEYAARILRALIPALKKGARVVINDSVLPEHGEVDLVQERVGREYDLVMWRLFNAKERDIDDWRSLVAMADERFKITKILRPEGSQLSIIEVTWEG</sequence>
<evidence type="ECO:0000259" key="4">
    <source>
        <dbReference type="Pfam" id="PF00891"/>
    </source>
</evidence>
<dbReference type="Proteomes" id="UP001321760">
    <property type="component" value="Unassembled WGS sequence"/>
</dbReference>
<protein>
    <submittedName>
        <fullName evidence="5">O-methyltransferase-domain-containing protein</fullName>
    </submittedName>
</protein>
<proteinExistence type="predicted"/>
<dbReference type="SUPFAM" id="SSF53335">
    <property type="entry name" value="S-adenosyl-L-methionine-dependent methyltransferases"/>
    <property type="match status" value="1"/>
</dbReference>
<keyword evidence="3" id="KW-0949">S-adenosyl-L-methionine</keyword>
<dbReference type="GO" id="GO:0032259">
    <property type="term" value="P:methylation"/>
    <property type="evidence" value="ECO:0007669"/>
    <property type="project" value="UniProtKB-KW"/>
</dbReference>
<evidence type="ECO:0000256" key="2">
    <source>
        <dbReference type="ARBA" id="ARBA00022679"/>
    </source>
</evidence>
<evidence type="ECO:0000313" key="5">
    <source>
        <dbReference type="EMBL" id="KAK4443168.1"/>
    </source>
</evidence>
<gene>
    <name evidence="5" type="ORF">QBC34DRAFT_311591</name>
</gene>
<reference evidence="5" key="1">
    <citation type="journal article" date="2023" name="Mol. Phylogenet. Evol.">
        <title>Genome-scale phylogeny and comparative genomics of the fungal order Sordariales.</title>
        <authorList>
            <person name="Hensen N."/>
            <person name="Bonometti L."/>
            <person name="Westerberg I."/>
            <person name="Brannstrom I.O."/>
            <person name="Guillou S."/>
            <person name="Cros-Aarteil S."/>
            <person name="Calhoun S."/>
            <person name="Haridas S."/>
            <person name="Kuo A."/>
            <person name="Mondo S."/>
            <person name="Pangilinan J."/>
            <person name="Riley R."/>
            <person name="LaButti K."/>
            <person name="Andreopoulos B."/>
            <person name="Lipzen A."/>
            <person name="Chen C."/>
            <person name="Yan M."/>
            <person name="Daum C."/>
            <person name="Ng V."/>
            <person name="Clum A."/>
            <person name="Steindorff A."/>
            <person name="Ohm R.A."/>
            <person name="Martin F."/>
            <person name="Silar P."/>
            <person name="Natvig D.O."/>
            <person name="Lalanne C."/>
            <person name="Gautier V."/>
            <person name="Ament-Velasquez S.L."/>
            <person name="Kruys A."/>
            <person name="Hutchinson M.I."/>
            <person name="Powell A.J."/>
            <person name="Barry K."/>
            <person name="Miller A.N."/>
            <person name="Grigoriev I.V."/>
            <person name="Debuchy R."/>
            <person name="Gladieux P."/>
            <person name="Hiltunen Thoren M."/>
            <person name="Johannesson H."/>
        </authorList>
    </citation>
    <scope>NUCLEOTIDE SEQUENCE</scope>
    <source>
        <strain evidence="5">PSN243</strain>
    </source>
</reference>
<reference evidence="5" key="2">
    <citation type="submission" date="2023-05" db="EMBL/GenBank/DDBJ databases">
        <authorList>
            <consortium name="Lawrence Berkeley National Laboratory"/>
            <person name="Steindorff A."/>
            <person name="Hensen N."/>
            <person name="Bonometti L."/>
            <person name="Westerberg I."/>
            <person name="Brannstrom I.O."/>
            <person name="Guillou S."/>
            <person name="Cros-Aarteil S."/>
            <person name="Calhoun S."/>
            <person name="Haridas S."/>
            <person name="Kuo A."/>
            <person name="Mondo S."/>
            <person name="Pangilinan J."/>
            <person name="Riley R."/>
            <person name="Labutti K."/>
            <person name="Andreopoulos B."/>
            <person name="Lipzen A."/>
            <person name="Chen C."/>
            <person name="Yanf M."/>
            <person name="Daum C."/>
            <person name="Ng V."/>
            <person name="Clum A."/>
            <person name="Ohm R."/>
            <person name="Martin F."/>
            <person name="Silar P."/>
            <person name="Natvig D."/>
            <person name="Lalanne C."/>
            <person name="Gautier V."/>
            <person name="Ament-Velasquez S.L."/>
            <person name="Kruys A."/>
            <person name="Hutchinson M.I."/>
            <person name="Powell A.J."/>
            <person name="Barry K."/>
            <person name="Miller A.N."/>
            <person name="Grigoriev I.V."/>
            <person name="Debuchy R."/>
            <person name="Gladieux P."/>
            <person name="Thoren M.H."/>
            <person name="Johannesson H."/>
        </authorList>
    </citation>
    <scope>NUCLEOTIDE SEQUENCE</scope>
    <source>
        <strain evidence="5">PSN243</strain>
    </source>
</reference>
<dbReference type="InterPro" id="IPR016461">
    <property type="entry name" value="COMT-like"/>
</dbReference>
<feature type="domain" description="O-methyltransferase C-terminal" evidence="4">
    <location>
        <begin position="193"/>
        <end position="393"/>
    </location>
</feature>
<dbReference type="AlphaFoldDB" id="A0AAV9G3Z5"/>
<keyword evidence="2" id="KW-0808">Transferase</keyword>
<evidence type="ECO:0000256" key="1">
    <source>
        <dbReference type="ARBA" id="ARBA00022603"/>
    </source>
</evidence>
<dbReference type="Gene3D" id="3.40.50.150">
    <property type="entry name" value="Vaccinia Virus protein VP39"/>
    <property type="match status" value="1"/>
</dbReference>
<evidence type="ECO:0000256" key="3">
    <source>
        <dbReference type="ARBA" id="ARBA00022691"/>
    </source>
</evidence>
<organism evidence="5 6">
    <name type="scientific">Podospora aff. communis PSN243</name>
    <dbReference type="NCBI Taxonomy" id="3040156"/>
    <lineage>
        <taxon>Eukaryota</taxon>
        <taxon>Fungi</taxon>
        <taxon>Dikarya</taxon>
        <taxon>Ascomycota</taxon>
        <taxon>Pezizomycotina</taxon>
        <taxon>Sordariomycetes</taxon>
        <taxon>Sordariomycetidae</taxon>
        <taxon>Sordariales</taxon>
        <taxon>Podosporaceae</taxon>
        <taxon>Podospora</taxon>
    </lineage>
</organism>
<dbReference type="InterPro" id="IPR001077">
    <property type="entry name" value="COMT_C"/>
</dbReference>
<keyword evidence="6" id="KW-1185">Reference proteome</keyword>
<dbReference type="GO" id="GO:0008171">
    <property type="term" value="F:O-methyltransferase activity"/>
    <property type="evidence" value="ECO:0007669"/>
    <property type="project" value="InterPro"/>
</dbReference>
<dbReference type="InterPro" id="IPR036390">
    <property type="entry name" value="WH_DNA-bd_sf"/>
</dbReference>
<accession>A0AAV9G3Z5</accession>
<keyword evidence="1" id="KW-0489">Methyltransferase</keyword>
<dbReference type="PROSITE" id="PS51683">
    <property type="entry name" value="SAM_OMT_II"/>
    <property type="match status" value="1"/>
</dbReference>
<dbReference type="PANTHER" id="PTHR43712">
    <property type="entry name" value="PUTATIVE (AFU_ORTHOLOGUE AFUA_4G14580)-RELATED"/>
    <property type="match status" value="1"/>
</dbReference>
<dbReference type="EMBL" id="MU865998">
    <property type="protein sequence ID" value="KAK4443168.1"/>
    <property type="molecule type" value="Genomic_DNA"/>
</dbReference>
<dbReference type="Pfam" id="PF00891">
    <property type="entry name" value="Methyltransf_2"/>
    <property type="match status" value="1"/>
</dbReference>
<dbReference type="SUPFAM" id="SSF46785">
    <property type="entry name" value="Winged helix' DNA-binding domain"/>
    <property type="match status" value="1"/>
</dbReference>
<dbReference type="InterPro" id="IPR029063">
    <property type="entry name" value="SAM-dependent_MTases_sf"/>
</dbReference>
<dbReference type="InterPro" id="IPR036388">
    <property type="entry name" value="WH-like_DNA-bd_sf"/>
</dbReference>
<name>A0AAV9G3Z5_9PEZI</name>
<evidence type="ECO:0000313" key="6">
    <source>
        <dbReference type="Proteomes" id="UP001321760"/>
    </source>
</evidence>
<comment type="caution">
    <text evidence="5">The sequence shown here is derived from an EMBL/GenBank/DDBJ whole genome shotgun (WGS) entry which is preliminary data.</text>
</comment>
<dbReference type="PANTHER" id="PTHR43712:SF12">
    <property type="entry name" value="STERIGMATOCYSTIN 8-O-METHYLTRANSFERASE"/>
    <property type="match status" value="1"/>
</dbReference>
<dbReference type="Gene3D" id="1.10.10.10">
    <property type="entry name" value="Winged helix-like DNA-binding domain superfamily/Winged helix DNA-binding domain"/>
    <property type="match status" value="1"/>
</dbReference>